<keyword evidence="1" id="KW-0732">Signal</keyword>
<organism evidence="3 4">
    <name type="scientific">Chitinophaga costaii</name>
    <dbReference type="NCBI Taxonomy" id="1335309"/>
    <lineage>
        <taxon>Bacteria</taxon>
        <taxon>Pseudomonadati</taxon>
        <taxon>Bacteroidota</taxon>
        <taxon>Chitinophagia</taxon>
        <taxon>Chitinophagales</taxon>
        <taxon>Chitinophagaceae</taxon>
        <taxon>Chitinophaga</taxon>
    </lineage>
</organism>
<dbReference type="AlphaFoldDB" id="A0A1C4CEJ4"/>
<dbReference type="CDD" id="cd05379">
    <property type="entry name" value="CAP_bacterial"/>
    <property type="match status" value="1"/>
</dbReference>
<evidence type="ECO:0000259" key="2">
    <source>
        <dbReference type="Pfam" id="PF00188"/>
    </source>
</evidence>
<dbReference type="PANTHER" id="PTHR31157:SF1">
    <property type="entry name" value="SCP DOMAIN-CONTAINING PROTEIN"/>
    <property type="match status" value="1"/>
</dbReference>
<gene>
    <name evidence="3" type="ORF">GA0116948_10486</name>
</gene>
<accession>A0A1C4CEJ4</accession>
<dbReference type="RefSeq" id="WP_089710695.1">
    <property type="nucleotide sequence ID" value="NZ_FMAR01000004.1"/>
</dbReference>
<evidence type="ECO:0000256" key="1">
    <source>
        <dbReference type="SAM" id="SignalP"/>
    </source>
</evidence>
<keyword evidence="4" id="KW-1185">Reference proteome</keyword>
<reference evidence="3 4" key="1">
    <citation type="submission" date="2016-08" db="EMBL/GenBank/DDBJ databases">
        <authorList>
            <person name="Seilhamer J.J."/>
        </authorList>
    </citation>
    <scope>NUCLEOTIDE SEQUENCE [LARGE SCALE GENOMIC DNA]</scope>
    <source>
        <strain evidence="3 4">A37T2</strain>
    </source>
</reference>
<dbReference type="PANTHER" id="PTHR31157">
    <property type="entry name" value="SCP DOMAIN-CONTAINING PROTEIN"/>
    <property type="match status" value="1"/>
</dbReference>
<evidence type="ECO:0000313" key="3">
    <source>
        <dbReference type="EMBL" id="SCC17443.1"/>
    </source>
</evidence>
<feature type="signal peptide" evidence="1">
    <location>
        <begin position="1"/>
        <end position="20"/>
    </location>
</feature>
<feature type="domain" description="SCP" evidence="2">
    <location>
        <begin position="52"/>
        <end position="164"/>
    </location>
</feature>
<dbReference type="OrthoDB" id="982527at2"/>
<dbReference type="Gene3D" id="3.40.33.10">
    <property type="entry name" value="CAP"/>
    <property type="match status" value="1"/>
</dbReference>
<proteinExistence type="predicted"/>
<dbReference type="SUPFAM" id="SSF55797">
    <property type="entry name" value="PR-1-like"/>
    <property type="match status" value="1"/>
</dbReference>
<dbReference type="Pfam" id="PF00188">
    <property type="entry name" value="CAP"/>
    <property type="match status" value="1"/>
</dbReference>
<dbReference type="EMBL" id="FMAR01000004">
    <property type="protein sequence ID" value="SCC17443.1"/>
    <property type="molecule type" value="Genomic_DNA"/>
</dbReference>
<protein>
    <submittedName>
        <fullName evidence="3">Uncharacterized conserved protein YkwD, contains CAP (CSP/antigen 5/PR1) domain</fullName>
    </submittedName>
</protein>
<name>A0A1C4CEJ4_9BACT</name>
<dbReference type="InterPro" id="IPR035940">
    <property type="entry name" value="CAP_sf"/>
</dbReference>
<sequence length="167" mass="17792">MKTHHLIALFAAVVVTGSPAAACSRGAMPPAKTTVKTARTDAATLNAQILFYVNKYRSSKGLPPLQANKLMDSLAEMHSQQMADGITPFGHDGFEDRVATYSKLKGRVSAAAENVAYGNLDAEGVVNGWIHSPGHRKNMEGKYNLSGIGTAPGKGGVIYFTQLFINQ</sequence>
<feature type="chain" id="PRO_5008689889" evidence="1">
    <location>
        <begin position="21"/>
        <end position="167"/>
    </location>
</feature>
<dbReference type="STRING" id="1335309.GA0116948_10486"/>
<evidence type="ECO:0000313" key="4">
    <source>
        <dbReference type="Proteomes" id="UP000242818"/>
    </source>
</evidence>
<dbReference type="InterPro" id="IPR014044">
    <property type="entry name" value="CAP_dom"/>
</dbReference>
<dbReference type="Proteomes" id="UP000242818">
    <property type="component" value="Unassembled WGS sequence"/>
</dbReference>